<keyword evidence="4" id="KW-0067">ATP-binding</keyword>
<gene>
    <name evidence="10" type="ORF">ES288_A01G262000v1</name>
</gene>
<evidence type="ECO:0000256" key="5">
    <source>
        <dbReference type="ARBA" id="ARBA00022917"/>
    </source>
</evidence>
<sequence length="343" mass="39554">MRNRDSVLNALNGHSDHGRIEIKKILPKISFTLSLQMRSKLPLLSQHYTFRSYGSGQYRRLLQFNTEGYLLRLPLLECWVVSKLHMLIDAVTESYNKYFFGDVGREIYDFFWGDFADWYIEASKATIYHSGDDSVALVAQTVLLYIFENILKLLHPFMPFVTEELWQALPNRREALIISSWPQTSLPRSTDLVKRFENLQALTRAVRNARAEYSVEPAKRITASIVGSEEVIQYISEEKEVLALLSKLDFDNIHFADSPPEDAKQSVHLIASEGLEAYLPLADMVDISAEVQCLSKRLSKMQTEYEGLKARLNSPKKTKVSLLWMSAIHIYPRHERIQKHTIL</sequence>
<protein>
    <recommendedName>
        <fullName evidence="1">valine--tRNA ligase</fullName>
        <ecNumber evidence="1">6.1.1.9</ecNumber>
    </recommendedName>
    <alternativeName>
        <fullName evidence="7">Valyl-tRNA synthetase</fullName>
    </alternativeName>
</protein>
<dbReference type="PANTHER" id="PTHR11946:SF93">
    <property type="entry name" value="VALINE--TRNA LIGASE, CHLOROPLASTIC_MITOCHONDRIAL 2"/>
    <property type="match status" value="1"/>
</dbReference>
<evidence type="ECO:0000313" key="11">
    <source>
        <dbReference type="Proteomes" id="UP000323506"/>
    </source>
</evidence>
<dbReference type="PANTHER" id="PTHR11946">
    <property type="entry name" value="VALYL-TRNA SYNTHETASES"/>
    <property type="match status" value="1"/>
</dbReference>
<dbReference type="InterPro" id="IPR033705">
    <property type="entry name" value="Anticodon_Ia_Val"/>
</dbReference>
<dbReference type="EMBL" id="CM017688">
    <property type="protein sequence ID" value="TYH32566.1"/>
    <property type="molecule type" value="Genomic_DNA"/>
</dbReference>
<evidence type="ECO:0000256" key="4">
    <source>
        <dbReference type="ARBA" id="ARBA00022840"/>
    </source>
</evidence>
<dbReference type="GO" id="GO:0005524">
    <property type="term" value="F:ATP binding"/>
    <property type="evidence" value="ECO:0007669"/>
    <property type="project" value="UniProtKB-KW"/>
</dbReference>
<dbReference type="CDD" id="cd07962">
    <property type="entry name" value="Anticodon_Ia_Val"/>
    <property type="match status" value="1"/>
</dbReference>
<evidence type="ECO:0000256" key="3">
    <source>
        <dbReference type="ARBA" id="ARBA00022741"/>
    </source>
</evidence>
<dbReference type="Gene3D" id="1.10.730.10">
    <property type="entry name" value="Isoleucyl-tRNA Synthetase, Domain 1"/>
    <property type="match status" value="1"/>
</dbReference>
<dbReference type="GO" id="GO:0004832">
    <property type="term" value="F:valine-tRNA ligase activity"/>
    <property type="evidence" value="ECO:0007669"/>
    <property type="project" value="UniProtKB-EC"/>
</dbReference>
<dbReference type="InterPro" id="IPR013155">
    <property type="entry name" value="M/V/L/I-tRNA-synth_anticd-bd"/>
</dbReference>
<name>A0A5D2HSS7_GOSDA</name>
<dbReference type="InterPro" id="IPR009080">
    <property type="entry name" value="tRNAsynth_Ia_anticodon-bd"/>
</dbReference>
<evidence type="ECO:0000256" key="2">
    <source>
        <dbReference type="ARBA" id="ARBA00022598"/>
    </source>
</evidence>
<reference evidence="10 11" key="1">
    <citation type="submission" date="2019-06" db="EMBL/GenBank/DDBJ databases">
        <title>WGS assembly of Gossypium darwinii.</title>
        <authorList>
            <person name="Chen Z.J."/>
            <person name="Sreedasyam A."/>
            <person name="Ando A."/>
            <person name="Song Q."/>
            <person name="De L."/>
            <person name="Hulse-Kemp A."/>
            <person name="Ding M."/>
            <person name="Ye W."/>
            <person name="Kirkbride R."/>
            <person name="Jenkins J."/>
            <person name="Plott C."/>
            <person name="Lovell J."/>
            <person name="Lin Y.-M."/>
            <person name="Vaughn R."/>
            <person name="Liu B."/>
            <person name="Li W."/>
            <person name="Simpson S."/>
            <person name="Scheffler B."/>
            <person name="Saski C."/>
            <person name="Grover C."/>
            <person name="Hu G."/>
            <person name="Conover J."/>
            <person name="Carlson J."/>
            <person name="Shu S."/>
            <person name="Boston L."/>
            <person name="Williams M."/>
            <person name="Peterson D."/>
            <person name="Mcgee K."/>
            <person name="Jones D."/>
            <person name="Wendel J."/>
            <person name="Stelly D."/>
            <person name="Grimwood J."/>
            <person name="Schmutz J."/>
        </authorList>
    </citation>
    <scope>NUCLEOTIDE SEQUENCE [LARGE SCALE GENOMIC DNA]</scope>
    <source>
        <strain evidence="10">1808015.09</strain>
    </source>
</reference>
<evidence type="ECO:0000256" key="6">
    <source>
        <dbReference type="ARBA" id="ARBA00023146"/>
    </source>
</evidence>
<dbReference type="Gene3D" id="1.10.287.380">
    <property type="entry name" value="Valyl-tRNA synthetase, C-terminal domain"/>
    <property type="match status" value="1"/>
</dbReference>
<dbReference type="SUPFAM" id="SSF47323">
    <property type="entry name" value="Anticodon-binding domain of a subclass of class I aminoacyl-tRNA synthetases"/>
    <property type="match status" value="1"/>
</dbReference>
<evidence type="ECO:0000313" key="10">
    <source>
        <dbReference type="EMBL" id="TYH32566.1"/>
    </source>
</evidence>
<keyword evidence="3" id="KW-0547">Nucleotide-binding</keyword>
<accession>A0A5D2HSS7</accession>
<proteinExistence type="predicted"/>
<dbReference type="AlphaFoldDB" id="A0A5D2HSS7"/>
<dbReference type="EC" id="6.1.1.9" evidence="1"/>
<dbReference type="GO" id="GO:0006438">
    <property type="term" value="P:valyl-tRNA aminoacylation"/>
    <property type="evidence" value="ECO:0007669"/>
    <property type="project" value="InterPro"/>
</dbReference>
<feature type="domain" description="Methionyl/Valyl/Leucyl/Isoleucyl-tRNA synthetase anticodon-binding" evidence="9">
    <location>
        <begin position="79"/>
        <end position="222"/>
    </location>
</feature>
<dbReference type="Proteomes" id="UP000323506">
    <property type="component" value="Chromosome A01"/>
</dbReference>
<keyword evidence="11" id="KW-1185">Reference proteome</keyword>
<dbReference type="Pfam" id="PF08264">
    <property type="entry name" value="Anticodon_1"/>
    <property type="match status" value="1"/>
</dbReference>
<evidence type="ECO:0000256" key="1">
    <source>
        <dbReference type="ARBA" id="ARBA00013169"/>
    </source>
</evidence>
<evidence type="ECO:0000256" key="7">
    <source>
        <dbReference type="ARBA" id="ARBA00029936"/>
    </source>
</evidence>
<dbReference type="InterPro" id="IPR037118">
    <property type="entry name" value="Val-tRNA_synth_C_sf"/>
</dbReference>
<evidence type="ECO:0000256" key="8">
    <source>
        <dbReference type="ARBA" id="ARBA00047552"/>
    </source>
</evidence>
<keyword evidence="6" id="KW-0030">Aminoacyl-tRNA synthetase</keyword>
<organism evidence="10 11">
    <name type="scientific">Gossypium darwinii</name>
    <name type="common">Darwin's cotton</name>
    <name type="synonym">Gossypium barbadense var. darwinii</name>
    <dbReference type="NCBI Taxonomy" id="34276"/>
    <lineage>
        <taxon>Eukaryota</taxon>
        <taxon>Viridiplantae</taxon>
        <taxon>Streptophyta</taxon>
        <taxon>Embryophyta</taxon>
        <taxon>Tracheophyta</taxon>
        <taxon>Spermatophyta</taxon>
        <taxon>Magnoliopsida</taxon>
        <taxon>eudicotyledons</taxon>
        <taxon>Gunneridae</taxon>
        <taxon>Pentapetalae</taxon>
        <taxon>rosids</taxon>
        <taxon>malvids</taxon>
        <taxon>Malvales</taxon>
        <taxon>Malvaceae</taxon>
        <taxon>Malvoideae</taxon>
        <taxon>Gossypium</taxon>
    </lineage>
</organism>
<keyword evidence="5" id="KW-0648">Protein biosynthesis</keyword>
<keyword evidence="2" id="KW-0436">Ligase</keyword>
<comment type="catalytic activity">
    <reaction evidence="8">
        <text>tRNA(Val) + L-valine + ATP = L-valyl-tRNA(Val) + AMP + diphosphate</text>
        <dbReference type="Rhea" id="RHEA:10704"/>
        <dbReference type="Rhea" id="RHEA-COMP:9672"/>
        <dbReference type="Rhea" id="RHEA-COMP:9708"/>
        <dbReference type="ChEBI" id="CHEBI:30616"/>
        <dbReference type="ChEBI" id="CHEBI:33019"/>
        <dbReference type="ChEBI" id="CHEBI:57762"/>
        <dbReference type="ChEBI" id="CHEBI:78442"/>
        <dbReference type="ChEBI" id="CHEBI:78537"/>
        <dbReference type="ChEBI" id="CHEBI:456215"/>
        <dbReference type="EC" id="6.1.1.9"/>
    </reaction>
</comment>
<dbReference type="InterPro" id="IPR002303">
    <property type="entry name" value="Valyl-tRNA_ligase"/>
</dbReference>
<evidence type="ECO:0000259" key="9">
    <source>
        <dbReference type="Pfam" id="PF08264"/>
    </source>
</evidence>
<dbReference type="GO" id="GO:0005829">
    <property type="term" value="C:cytosol"/>
    <property type="evidence" value="ECO:0007669"/>
    <property type="project" value="TreeGrafter"/>
</dbReference>